<dbReference type="PROSITE" id="PS00092">
    <property type="entry name" value="N6_MTASE"/>
    <property type="match status" value="1"/>
</dbReference>
<evidence type="ECO:0000256" key="2">
    <source>
        <dbReference type="ARBA" id="ARBA00022490"/>
    </source>
</evidence>
<evidence type="ECO:0000259" key="12">
    <source>
        <dbReference type="Pfam" id="PF01170"/>
    </source>
</evidence>
<dbReference type="EMBL" id="PGCJ01000843">
    <property type="protein sequence ID" value="PLW17803.1"/>
    <property type="molecule type" value="Genomic_DNA"/>
</dbReference>
<evidence type="ECO:0000313" key="17">
    <source>
        <dbReference type="Proteomes" id="UP000235392"/>
    </source>
</evidence>
<comment type="similarity">
    <text evidence="10">Belongs to the class I-like SAM-binding methyltransferase superfamily. TRM11 methyltransferase family.</text>
</comment>
<organism evidence="14 16">
    <name type="scientific">Puccinia coronata f. sp. avenae</name>
    <dbReference type="NCBI Taxonomy" id="200324"/>
    <lineage>
        <taxon>Eukaryota</taxon>
        <taxon>Fungi</taxon>
        <taxon>Dikarya</taxon>
        <taxon>Basidiomycota</taxon>
        <taxon>Pucciniomycotina</taxon>
        <taxon>Pucciniomycetes</taxon>
        <taxon>Pucciniales</taxon>
        <taxon>Pucciniaceae</taxon>
        <taxon>Puccinia</taxon>
    </lineage>
</organism>
<proteinExistence type="inferred from homology"/>
<keyword evidence="8 10" id="KW-0694">RNA-binding</keyword>
<comment type="subcellular location">
    <subcellularLocation>
        <location evidence="1">Cytoplasm</location>
    </subcellularLocation>
</comment>
<dbReference type="STRING" id="200324.A0A2N5SX36"/>
<dbReference type="OrthoDB" id="296065at2759"/>
<dbReference type="InterPro" id="IPR029063">
    <property type="entry name" value="SAM-dependent_MTases_sf"/>
</dbReference>
<sequence length="509" mass="58144">MGYVHIHFASHFEFSEFLALPRNGKGSEPPSRNKPHTPRESRQQQSGIISAPKPMSPQIYILIFAQAHEEFRLPELESIDVLFNLGIDYLGLELDIYRPYMKIGLENDQKAKLLGSRAILIKHILRHWADAPSYTELHRLNKENEGLWAGYAASHTFKVTVNSYKVTVAQERKKEIIESLSYMDFRGPILLQDPQVEIMLSEEYYSADGPDDPTPALGIEQVHRMTNIRLRKIWLGEKLCDGQRSLVDKFDLKKRIYIGNTSMEAGLSLLMANQGLARPGSLVNDPFAGTGSILYAAAWYGAYVFGSDIDGRPMRGKEHSIHDSARQYGVSENLLDCAVFDMTQNPWRTEEMFDAIICDPPYGVRAGAKRLGRKDQSKMRNEPYKLPDGTWSHEKPDYVPPSKPWEMSEVLEGLLEFAFRMLKPDGRLVYWLPTASQDYSHSDVPQRKGLRMVANSCQDFGKWQRRLITMQKHVVLTEEDSPVDSSQENAEDSLPGHRHFRDKYMKGFC</sequence>
<dbReference type="CDD" id="cd02440">
    <property type="entry name" value="AdoMet_MTases"/>
    <property type="match status" value="1"/>
</dbReference>
<dbReference type="PANTHER" id="PTHR13370:SF3">
    <property type="entry name" value="TRNA (GUANINE(10)-N2)-METHYLTRANSFERASE HOMOLOG"/>
    <property type="match status" value="1"/>
</dbReference>
<reference evidence="16 17" key="1">
    <citation type="submission" date="2017-11" db="EMBL/GenBank/DDBJ databases">
        <title>De novo assembly and phasing of dikaryotic genomes from two isolates of Puccinia coronata f. sp. avenae, the causal agent of oat crown rust.</title>
        <authorList>
            <person name="Miller M.E."/>
            <person name="Zhang Y."/>
            <person name="Omidvar V."/>
            <person name="Sperschneider J."/>
            <person name="Schwessinger B."/>
            <person name="Raley C."/>
            <person name="Palmer J.M."/>
            <person name="Garnica D."/>
            <person name="Upadhyaya N."/>
            <person name="Rathjen J."/>
            <person name="Taylor J.M."/>
            <person name="Park R.F."/>
            <person name="Dodds P.N."/>
            <person name="Hirsch C.D."/>
            <person name="Kianian S.F."/>
            <person name="Figueroa M."/>
        </authorList>
    </citation>
    <scope>NUCLEOTIDE SEQUENCE [LARGE SCALE GENOMIC DNA]</scope>
    <source>
        <strain evidence="14">12NC29</strain>
        <strain evidence="15">12SD80</strain>
    </source>
</reference>
<evidence type="ECO:0000256" key="3">
    <source>
        <dbReference type="ARBA" id="ARBA00022555"/>
    </source>
</evidence>
<dbReference type="PRINTS" id="PR00507">
    <property type="entry name" value="N12N6MTFRASE"/>
</dbReference>
<dbReference type="EMBL" id="PGCI01000097">
    <property type="protein sequence ID" value="PLW40799.1"/>
    <property type="molecule type" value="Genomic_DNA"/>
</dbReference>
<evidence type="ECO:0000256" key="4">
    <source>
        <dbReference type="ARBA" id="ARBA00022603"/>
    </source>
</evidence>
<accession>A0A2N5SX36</accession>
<evidence type="ECO:0000313" key="16">
    <source>
        <dbReference type="Proteomes" id="UP000235388"/>
    </source>
</evidence>
<keyword evidence="16" id="KW-1185">Reference proteome</keyword>
<dbReference type="Proteomes" id="UP000235392">
    <property type="component" value="Unassembled WGS sequence"/>
</dbReference>
<dbReference type="PANTHER" id="PTHR13370">
    <property type="entry name" value="RNA METHYLASE-RELATED"/>
    <property type="match status" value="1"/>
</dbReference>
<keyword evidence="7 10" id="KW-0819">tRNA processing</keyword>
<dbReference type="EC" id="2.1.1.214" evidence="9"/>
<feature type="domain" description="tRNA (guanine(10)-N(2))-methyltransferase TRMT11 N-terminal" evidence="13">
    <location>
        <begin position="60"/>
        <end position="206"/>
    </location>
</feature>
<dbReference type="Pfam" id="PF25904">
    <property type="entry name" value="Tmrp11_N"/>
    <property type="match status" value="1"/>
</dbReference>
<evidence type="ECO:0000313" key="15">
    <source>
        <dbReference type="EMBL" id="PLW40799.1"/>
    </source>
</evidence>
<evidence type="ECO:0000256" key="1">
    <source>
        <dbReference type="ARBA" id="ARBA00004496"/>
    </source>
</evidence>
<feature type="region of interest" description="Disordered" evidence="11">
    <location>
        <begin position="23"/>
        <end position="52"/>
    </location>
</feature>
<dbReference type="InterPro" id="IPR016691">
    <property type="entry name" value="TRMT11"/>
</dbReference>
<evidence type="ECO:0000256" key="7">
    <source>
        <dbReference type="ARBA" id="ARBA00022694"/>
    </source>
</evidence>
<feature type="domain" description="Ribosomal RNA large subunit methyltransferase K/L-like methyltransferase" evidence="12">
    <location>
        <begin position="254"/>
        <end position="370"/>
    </location>
</feature>
<evidence type="ECO:0000256" key="8">
    <source>
        <dbReference type="ARBA" id="ARBA00022884"/>
    </source>
</evidence>
<dbReference type="Gene3D" id="3.40.50.150">
    <property type="entry name" value="Vaccinia Virus protein VP39"/>
    <property type="match status" value="1"/>
</dbReference>
<dbReference type="SUPFAM" id="SSF53335">
    <property type="entry name" value="S-adenosyl-L-methionine-dependent methyltransferases"/>
    <property type="match status" value="1"/>
</dbReference>
<dbReference type="InterPro" id="IPR000241">
    <property type="entry name" value="RlmKL-like_Mtase"/>
</dbReference>
<dbReference type="GO" id="GO:0000049">
    <property type="term" value="F:tRNA binding"/>
    <property type="evidence" value="ECO:0007669"/>
    <property type="project" value="UniProtKB-UniRule"/>
</dbReference>
<name>A0A2N5SX36_9BASI</name>
<evidence type="ECO:0000256" key="5">
    <source>
        <dbReference type="ARBA" id="ARBA00022679"/>
    </source>
</evidence>
<dbReference type="GO" id="GO:0160102">
    <property type="term" value="F:tRNA (guanine(10)-N2)-methyltransferase activity"/>
    <property type="evidence" value="ECO:0007669"/>
    <property type="project" value="UniProtKB-EC"/>
</dbReference>
<evidence type="ECO:0000256" key="11">
    <source>
        <dbReference type="SAM" id="MobiDB-lite"/>
    </source>
</evidence>
<evidence type="ECO:0000259" key="13">
    <source>
        <dbReference type="Pfam" id="PF25904"/>
    </source>
</evidence>
<evidence type="ECO:0000313" key="14">
    <source>
        <dbReference type="EMBL" id="PLW17803.1"/>
    </source>
</evidence>
<keyword evidence="3 10" id="KW-0820">tRNA-binding</keyword>
<evidence type="ECO:0000256" key="9">
    <source>
        <dbReference type="ARBA" id="ARBA00066937"/>
    </source>
</evidence>
<gene>
    <name evidence="14" type="ORF">PCANC_11995</name>
    <name evidence="15" type="ORF">PCASD_07336</name>
</gene>
<dbReference type="PIRSF" id="PIRSF017259">
    <property type="entry name" value="tRNA_mtfrase_TRM11"/>
    <property type="match status" value="1"/>
</dbReference>
<dbReference type="PROSITE" id="PS51627">
    <property type="entry name" value="SAM_MT_TRM11"/>
    <property type="match status" value="1"/>
</dbReference>
<dbReference type="InterPro" id="IPR002052">
    <property type="entry name" value="DNA_methylase_N6_adenine_CS"/>
</dbReference>
<evidence type="ECO:0000256" key="6">
    <source>
        <dbReference type="ARBA" id="ARBA00022691"/>
    </source>
</evidence>
<keyword evidence="5 10" id="KW-0808">Transferase</keyword>
<evidence type="ECO:0000256" key="10">
    <source>
        <dbReference type="PROSITE-ProRule" id="PRU00959"/>
    </source>
</evidence>
<dbReference type="AlphaFoldDB" id="A0A2N5SX36"/>
<dbReference type="GO" id="GO:0043527">
    <property type="term" value="C:tRNA methyltransferase complex"/>
    <property type="evidence" value="ECO:0007669"/>
    <property type="project" value="UniProtKB-ARBA"/>
</dbReference>
<keyword evidence="6 10" id="KW-0949">S-adenosyl-L-methionine</keyword>
<dbReference type="Pfam" id="PF01170">
    <property type="entry name" value="UPF0020"/>
    <property type="match status" value="1"/>
</dbReference>
<dbReference type="GO" id="GO:0005737">
    <property type="term" value="C:cytoplasm"/>
    <property type="evidence" value="ECO:0007669"/>
    <property type="project" value="UniProtKB-SubCell"/>
</dbReference>
<dbReference type="GO" id="GO:0008033">
    <property type="term" value="P:tRNA processing"/>
    <property type="evidence" value="ECO:0007669"/>
    <property type="project" value="UniProtKB-UniRule"/>
</dbReference>
<dbReference type="InterPro" id="IPR059073">
    <property type="entry name" value="TRMT11_N"/>
</dbReference>
<keyword evidence="2" id="KW-0963">Cytoplasm</keyword>
<comment type="caution">
    <text evidence="14">The sequence shown here is derived from an EMBL/GenBank/DDBJ whole genome shotgun (WGS) entry which is preliminary data.</text>
</comment>
<dbReference type="GO" id="GO:0032259">
    <property type="term" value="P:methylation"/>
    <property type="evidence" value="ECO:0007669"/>
    <property type="project" value="UniProtKB-UniRule"/>
</dbReference>
<keyword evidence="4 10" id="KW-0489">Methyltransferase</keyword>
<dbReference type="Proteomes" id="UP000235388">
    <property type="component" value="Unassembled WGS sequence"/>
</dbReference>
<protein>
    <recommendedName>
        <fullName evidence="9">tRNA (guanine(10)-N(2))-methyltransferase</fullName>
        <ecNumber evidence="9">2.1.1.214</ecNumber>
    </recommendedName>
</protein>